<evidence type="ECO:0000313" key="2">
    <source>
        <dbReference type="Proteomes" id="UP000199556"/>
    </source>
</evidence>
<proteinExistence type="predicted"/>
<organism evidence="1 2">
    <name type="scientific">Ectothiorhodospira mobilis</name>
    <dbReference type="NCBI Taxonomy" id="195064"/>
    <lineage>
        <taxon>Bacteria</taxon>
        <taxon>Pseudomonadati</taxon>
        <taxon>Pseudomonadota</taxon>
        <taxon>Gammaproteobacteria</taxon>
        <taxon>Chromatiales</taxon>
        <taxon>Ectothiorhodospiraceae</taxon>
        <taxon>Ectothiorhodospira</taxon>
    </lineage>
</organism>
<evidence type="ECO:0000313" key="1">
    <source>
        <dbReference type="EMBL" id="SFM60748.1"/>
    </source>
</evidence>
<name>A0A1I4S8D4_ECTMO</name>
<accession>A0A1I4S8D4</accession>
<dbReference type="EMBL" id="FOUO01000014">
    <property type="protein sequence ID" value="SFM60748.1"/>
    <property type="molecule type" value="Genomic_DNA"/>
</dbReference>
<keyword evidence="2" id="KW-1185">Reference proteome</keyword>
<protein>
    <submittedName>
        <fullName evidence="1">Uncharacterized protein</fullName>
    </submittedName>
</protein>
<dbReference type="STRING" id="195064.SAMN05421721_11415"/>
<dbReference type="OrthoDB" id="5780201at2"/>
<dbReference type="Proteomes" id="UP000199556">
    <property type="component" value="Unassembled WGS sequence"/>
</dbReference>
<reference evidence="1 2" key="1">
    <citation type="submission" date="2016-10" db="EMBL/GenBank/DDBJ databases">
        <authorList>
            <person name="de Groot N.N."/>
        </authorList>
    </citation>
    <scope>NUCLEOTIDE SEQUENCE [LARGE SCALE GENOMIC DNA]</scope>
    <source>
        <strain evidence="1 2">DSM 4180</strain>
    </source>
</reference>
<dbReference type="AlphaFoldDB" id="A0A1I4S8D4"/>
<sequence>MKSLRQRLAEHGFVANEEYDHAVRCLLGARHDHLRCLNVEGTQGGRRTAFAHALGQALGYAHILYHEFTPPPPEEPVRLVPAQEAEEAVGEPPVAPLDRVMAEACALSEGDPTLLILDALHRAPFREHLRLAEFLGNGLWRYGEISLKAHRRHLMVCLLSDDPLYHTLGRRCFRIWVDPDPAQAVRPAPADLDLPETAAPMLEALASLFSELKVNPTLEEYRRLLDDLQRNVHSLEDLRLSIYGWVEGVDREHLMSAPMRRFLEGKLPDLGIPPAQPPPGDR</sequence>
<dbReference type="RefSeq" id="WP_090486466.1">
    <property type="nucleotide sequence ID" value="NZ_FOUO01000014.1"/>
</dbReference>
<gene>
    <name evidence="1" type="ORF">SAMN05421721_11415</name>
</gene>